<dbReference type="PANTHER" id="PTHR47167:SF4">
    <property type="entry name" value="SERINE_THREONINE-PROTEIN KINASE TAO"/>
    <property type="match status" value="1"/>
</dbReference>
<feature type="compositionally biased region" description="Basic and acidic residues" evidence="11">
    <location>
        <begin position="401"/>
        <end position="414"/>
    </location>
</feature>
<feature type="region of interest" description="Disordered" evidence="11">
    <location>
        <begin position="593"/>
        <end position="626"/>
    </location>
</feature>
<sequence>RSSLFQDRKSIESAAPLAVHSQSLVVKCSIGQRSMGPPQQGLKPGQIKDPKIAALFSTKDPELRFDDLKEIGHGSFGAVFYAFDKERGETVAIKKMSYSGKQAAEKWVDVIKEVQFLTSLKHENIVEYRASFLKENTCWLVMEYCIGSAADLVDVLKKGLREVEIAAICHSTLSALSYLHSLRRIHRDVKAGNILLNDAGCVKLADFGSSSMVCPARTFIGTPFFMAPEVILAMDDGEYAERADIWSIGITAIELAERRPPLFNMNAMSALYHIAQNEPPTLAPVEEGAPAWSSSFVSFVDACLKKEPGDRMTTAEAQQHSFVRAGHAPHVVVELIARTKRLVAEMDNNQYRKMRKLMLLDERRGGDSADSLSLSLSTGGDRLGTDDDCGIDSLSLSREGAGSERGDDETRLTEGIESPSVSLTSLHSMQSTSGYSGSNANGSGAAVGTTARDSNATVVSVCDEEGEESGGGAERKTEDGEGGGRREGSTPPRRDKENNHPHHPAPIMDMDLSMRNAKEDVNTLRRSKFATLRTTKQITREQEEAKRENNVYEQMSGYQRMRQSNIKELQQLEERGRIEAEALRARLEKEMDVSMGAAQSERSRLRKLHAADADKRRKEVDEGEKRLRKQIVAKQSAEMGAYAKAQLKEYKYNKEMARTSMREHGMSKGEVETRMRDVKVQLTVNRQSAERSFEHRQRKEAEDELLSYKKASMARIHSLEEKHEDEEHELECRLAEAREKIVHAHHTLTTEQERSQLKETLSYRARHQRSQHEEEARMQREYEKRTSDELMKRHALQSKQQPRELKLKEAMIRKQYRQAVKTQTRQFKVWTTQLLAAASKEEQREISIRLKEEQKRKLAMLGVQYESQIESMVQEKTVKLESWQEEEARSSREKLAAELKELQSYQDVQKKHLEATIEKERARLEEKITLRKDALIEKIRDDREQLRKSREAMLTRRLERQGGERSRLDPAAA</sequence>
<evidence type="ECO:0000256" key="7">
    <source>
        <dbReference type="ARBA" id="ARBA00047899"/>
    </source>
</evidence>
<feature type="non-terminal residue" evidence="13">
    <location>
        <position position="973"/>
    </location>
</feature>
<dbReference type="Gene3D" id="3.30.200.20">
    <property type="entry name" value="Phosphorylase Kinase, domain 1"/>
    <property type="match status" value="1"/>
</dbReference>
<dbReference type="InterPro" id="IPR051234">
    <property type="entry name" value="TAO_STE20_kinase"/>
</dbReference>
<dbReference type="EMBL" id="BTSY01000003">
    <property type="protein sequence ID" value="GMT21143.1"/>
    <property type="molecule type" value="Genomic_DNA"/>
</dbReference>
<keyword evidence="3" id="KW-0808">Transferase</keyword>
<dbReference type="FunFam" id="1.10.510.10:FF:000877">
    <property type="entry name" value="TAO kinase 2"/>
    <property type="match status" value="1"/>
</dbReference>
<feature type="coiled-coil region" evidence="10">
    <location>
        <begin position="709"/>
        <end position="740"/>
    </location>
</feature>
<evidence type="ECO:0000256" key="9">
    <source>
        <dbReference type="PROSITE-ProRule" id="PRU10141"/>
    </source>
</evidence>
<keyword evidence="10" id="KW-0175">Coiled coil</keyword>
<feature type="compositionally biased region" description="Basic and acidic residues" evidence="11">
    <location>
        <begin position="473"/>
        <end position="500"/>
    </location>
</feature>
<dbReference type="PROSITE" id="PS00107">
    <property type="entry name" value="PROTEIN_KINASE_ATP"/>
    <property type="match status" value="1"/>
</dbReference>
<proteinExistence type="predicted"/>
<feature type="region of interest" description="Disordered" evidence="11">
    <location>
        <begin position="365"/>
        <end position="508"/>
    </location>
</feature>
<feature type="compositionally biased region" description="Polar residues" evidence="11">
    <location>
        <begin position="419"/>
        <end position="430"/>
    </location>
</feature>
<dbReference type="InterPro" id="IPR017441">
    <property type="entry name" value="Protein_kinase_ATP_BS"/>
</dbReference>
<evidence type="ECO:0000256" key="3">
    <source>
        <dbReference type="ARBA" id="ARBA00022679"/>
    </source>
</evidence>
<evidence type="ECO:0000313" key="13">
    <source>
        <dbReference type="EMBL" id="GMT21143.1"/>
    </source>
</evidence>
<dbReference type="InterPro" id="IPR000719">
    <property type="entry name" value="Prot_kinase_dom"/>
</dbReference>
<dbReference type="InterPro" id="IPR011009">
    <property type="entry name" value="Kinase-like_dom_sf"/>
</dbReference>
<dbReference type="Proteomes" id="UP001432322">
    <property type="component" value="Unassembled WGS sequence"/>
</dbReference>
<feature type="domain" description="Protein kinase" evidence="12">
    <location>
        <begin position="65"/>
        <end position="323"/>
    </location>
</feature>
<evidence type="ECO:0000256" key="2">
    <source>
        <dbReference type="ARBA" id="ARBA00022527"/>
    </source>
</evidence>
<feature type="binding site" evidence="9">
    <location>
        <position position="95"/>
    </location>
    <ligand>
        <name>ATP</name>
        <dbReference type="ChEBI" id="CHEBI:30616"/>
    </ligand>
</feature>
<evidence type="ECO:0000256" key="11">
    <source>
        <dbReference type="SAM" id="MobiDB-lite"/>
    </source>
</evidence>
<feature type="non-terminal residue" evidence="13">
    <location>
        <position position="1"/>
    </location>
</feature>
<evidence type="ECO:0000256" key="5">
    <source>
        <dbReference type="ARBA" id="ARBA00022777"/>
    </source>
</evidence>
<evidence type="ECO:0000256" key="1">
    <source>
        <dbReference type="ARBA" id="ARBA00012513"/>
    </source>
</evidence>
<evidence type="ECO:0000256" key="10">
    <source>
        <dbReference type="SAM" id="Coils"/>
    </source>
</evidence>
<keyword evidence="2" id="KW-0723">Serine/threonine-protein kinase</keyword>
<keyword evidence="4 9" id="KW-0547">Nucleotide-binding</keyword>
<keyword evidence="5" id="KW-0418">Kinase</keyword>
<dbReference type="Pfam" id="PF00069">
    <property type="entry name" value="Pkinase"/>
    <property type="match status" value="1"/>
</dbReference>
<evidence type="ECO:0000256" key="6">
    <source>
        <dbReference type="ARBA" id="ARBA00022840"/>
    </source>
</evidence>
<dbReference type="Gene3D" id="1.10.510.10">
    <property type="entry name" value="Transferase(Phosphotransferase) domain 1"/>
    <property type="match status" value="1"/>
</dbReference>
<feature type="compositionally biased region" description="Basic and acidic residues" evidence="11">
    <location>
        <begin position="609"/>
        <end position="625"/>
    </location>
</feature>
<dbReference type="PROSITE" id="PS50011">
    <property type="entry name" value="PROTEIN_KINASE_DOM"/>
    <property type="match status" value="1"/>
</dbReference>
<dbReference type="GO" id="GO:0004674">
    <property type="term" value="F:protein serine/threonine kinase activity"/>
    <property type="evidence" value="ECO:0007669"/>
    <property type="project" value="UniProtKB-KW"/>
</dbReference>
<keyword evidence="6 9" id="KW-0067">ATP-binding</keyword>
<comment type="caution">
    <text evidence="13">The sequence shown here is derived from an EMBL/GenBank/DDBJ whole genome shotgun (WGS) entry which is preliminary data.</text>
</comment>
<comment type="catalytic activity">
    <reaction evidence="8">
        <text>L-seryl-[protein] + ATP = O-phospho-L-seryl-[protein] + ADP + H(+)</text>
        <dbReference type="Rhea" id="RHEA:17989"/>
        <dbReference type="Rhea" id="RHEA-COMP:9863"/>
        <dbReference type="Rhea" id="RHEA-COMP:11604"/>
        <dbReference type="ChEBI" id="CHEBI:15378"/>
        <dbReference type="ChEBI" id="CHEBI:29999"/>
        <dbReference type="ChEBI" id="CHEBI:30616"/>
        <dbReference type="ChEBI" id="CHEBI:83421"/>
        <dbReference type="ChEBI" id="CHEBI:456216"/>
        <dbReference type="EC" id="2.7.11.1"/>
    </reaction>
</comment>
<evidence type="ECO:0000256" key="8">
    <source>
        <dbReference type="ARBA" id="ARBA00048679"/>
    </source>
</evidence>
<reference evidence="13" key="1">
    <citation type="submission" date="2023-10" db="EMBL/GenBank/DDBJ databases">
        <title>Genome assembly of Pristionchus species.</title>
        <authorList>
            <person name="Yoshida K."/>
            <person name="Sommer R.J."/>
        </authorList>
    </citation>
    <scope>NUCLEOTIDE SEQUENCE</scope>
    <source>
        <strain evidence="13">RS5133</strain>
    </source>
</reference>
<dbReference type="GO" id="GO:0005737">
    <property type="term" value="C:cytoplasm"/>
    <property type="evidence" value="ECO:0007669"/>
    <property type="project" value="TreeGrafter"/>
</dbReference>
<evidence type="ECO:0000313" key="14">
    <source>
        <dbReference type="Proteomes" id="UP001432322"/>
    </source>
</evidence>
<name>A0AAV5VS20_9BILA</name>
<organism evidence="13 14">
    <name type="scientific">Pristionchus fissidentatus</name>
    <dbReference type="NCBI Taxonomy" id="1538716"/>
    <lineage>
        <taxon>Eukaryota</taxon>
        <taxon>Metazoa</taxon>
        <taxon>Ecdysozoa</taxon>
        <taxon>Nematoda</taxon>
        <taxon>Chromadorea</taxon>
        <taxon>Rhabditida</taxon>
        <taxon>Rhabditina</taxon>
        <taxon>Diplogasteromorpha</taxon>
        <taxon>Diplogasteroidea</taxon>
        <taxon>Neodiplogasteridae</taxon>
        <taxon>Pristionchus</taxon>
    </lineage>
</organism>
<evidence type="ECO:0000256" key="4">
    <source>
        <dbReference type="ARBA" id="ARBA00022741"/>
    </source>
</evidence>
<keyword evidence="14" id="KW-1185">Reference proteome</keyword>
<dbReference type="PANTHER" id="PTHR47167">
    <property type="entry name" value="SERINE/THREONINE-PROTEIN KINASE TAO1-LIKE PROTEIN"/>
    <property type="match status" value="1"/>
</dbReference>
<feature type="compositionally biased region" description="Low complexity" evidence="11">
    <location>
        <begin position="368"/>
        <end position="380"/>
    </location>
</feature>
<dbReference type="GO" id="GO:0005524">
    <property type="term" value="F:ATP binding"/>
    <property type="evidence" value="ECO:0007669"/>
    <property type="project" value="UniProtKB-UniRule"/>
</dbReference>
<dbReference type="SUPFAM" id="SSF56112">
    <property type="entry name" value="Protein kinase-like (PK-like)"/>
    <property type="match status" value="1"/>
</dbReference>
<feature type="compositionally biased region" description="Low complexity" evidence="11">
    <location>
        <begin position="431"/>
        <end position="451"/>
    </location>
</feature>
<dbReference type="AlphaFoldDB" id="A0AAV5VS20"/>
<dbReference type="SMART" id="SM00220">
    <property type="entry name" value="S_TKc"/>
    <property type="match status" value="1"/>
</dbReference>
<accession>A0AAV5VS20</accession>
<feature type="coiled-coil region" evidence="10">
    <location>
        <begin position="535"/>
        <end position="586"/>
    </location>
</feature>
<gene>
    <name evidence="13" type="ORF">PFISCL1PPCAC_12440</name>
</gene>
<protein>
    <recommendedName>
        <fullName evidence="1">non-specific serine/threonine protein kinase</fullName>
        <ecNumber evidence="1">2.7.11.1</ecNumber>
    </recommendedName>
</protein>
<evidence type="ECO:0000259" key="12">
    <source>
        <dbReference type="PROSITE" id="PS50011"/>
    </source>
</evidence>
<feature type="region of interest" description="Disordered" evidence="11">
    <location>
        <begin position="954"/>
        <end position="973"/>
    </location>
</feature>
<comment type="catalytic activity">
    <reaction evidence="7">
        <text>L-threonyl-[protein] + ATP = O-phospho-L-threonyl-[protein] + ADP + H(+)</text>
        <dbReference type="Rhea" id="RHEA:46608"/>
        <dbReference type="Rhea" id="RHEA-COMP:11060"/>
        <dbReference type="Rhea" id="RHEA-COMP:11605"/>
        <dbReference type="ChEBI" id="CHEBI:15378"/>
        <dbReference type="ChEBI" id="CHEBI:30013"/>
        <dbReference type="ChEBI" id="CHEBI:30616"/>
        <dbReference type="ChEBI" id="CHEBI:61977"/>
        <dbReference type="ChEBI" id="CHEBI:456216"/>
        <dbReference type="EC" id="2.7.11.1"/>
    </reaction>
</comment>
<dbReference type="EC" id="2.7.11.1" evidence="1"/>